<accession>A0A5C6AY74</accession>
<feature type="compositionally biased region" description="Basic residues" evidence="1">
    <location>
        <begin position="196"/>
        <end position="218"/>
    </location>
</feature>
<keyword evidence="3" id="KW-1185">Reference proteome</keyword>
<dbReference type="AlphaFoldDB" id="A0A5C6AY74"/>
<dbReference type="Proteomes" id="UP000316213">
    <property type="component" value="Unassembled WGS sequence"/>
</dbReference>
<comment type="caution">
    <text evidence="2">The sequence shown here is derived from an EMBL/GenBank/DDBJ whole genome shotgun (WGS) entry which is preliminary data.</text>
</comment>
<feature type="region of interest" description="Disordered" evidence="1">
    <location>
        <begin position="50"/>
        <end position="226"/>
    </location>
</feature>
<organism evidence="2 3">
    <name type="scientific">Neorhodopirellula pilleata</name>
    <dbReference type="NCBI Taxonomy" id="2714738"/>
    <lineage>
        <taxon>Bacteria</taxon>
        <taxon>Pseudomonadati</taxon>
        <taxon>Planctomycetota</taxon>
        <taxon>Planctomycetia</taxon>
        <taxon>Pirellulales</taxon>
        <taxon>Pirellulaceae</taxon>
        <taxon>Neorhodopirellula</taxon>
    </lineage>
</organism>
<proteinExistence type="predicted"/>
<evidence type="ECO:0000256" key="1">
    <source>
        <dbReference type="SAM" id="MobiDB-lite"/>
    </source>
</evidence>
<reference evidence="2 3" key="1">
    <citation type="submission" date="2019-02" db="EMBL/GenBank/DDBJ databases">
        <title>Deep-cultivation of Planctomycetes and their phenomic and genomic characterization uncovers novel biology.</title>
        <authorList>
            <person name="Wiegand S."/>
            <person name="Jogler M."/>
            <person name="Boedeker C."/>
            <person name="Pinto D."/>
            <person name="Vollmers J."/>
            <person name="Rivas-Marin E."/>
            <person name="Kohn T."/>
            <person name="Peeters S.H."/>
            <person name="Heuer A."/>
            <person name="Rast P."/>
            <person name="Oberbeckmann S."/>
            <person name="Bunk B."/>
            <person name="Jeske O."/>
            <person name="Meyerdierks A."/>
            <person name="Storesund J.E."/>
            <person name="Kallscheuer N."/>
            <person name="Luecker S."/>
            <person name="Lage O.M."/>
            <person name="Pohl T."/>
            <person name="Merkel B.J."/>
            <person name="Hornburger P."/>
            <person name="Mueller R.-W."/>
            <person name="Bruemmer F."/>
            <person name="Labrenz M."/>
            <person name="Spormann A.M."/>
            <person name="Op Den Camp H."/>
            <person name="Overmann J."/>
            <person name="Amann R."/>
            <person name="Jetten M.S.M."/>
            <person name="Mascher T."/>
            <person name="Medema M.H."/>
            <person name="Devos D.P."/>
            <person name="Kaster A.-K."/>
            <person name="Ovreas L."/>
            <person name="Rohde M."/>
            <person name="Galperin M.Y."/>
            <person name="Jogler C."/>
        </authorList>
    </citation>
    <scope>NUCLEOTIDE SEQUENCE [LARGE SCALE GENOMIC DNA]</scope>
    <source>
        <strain evidence="2 3">Pla100</strain>
    </source>
</reference>
<gene>
    <name evidence="2" type="ORF">Pla100_10350</name>
</gene>
<protein>
    <submittedName>
        <fullName evidence="2">Uncharacterized protein</fullName>
    </submittedName>
</protein>
<feature type="region of interest" description="Disordered" evidence="1">
    <location>
        <begin position="1"/>
        <end position="23"/>
    </location>
</feature>
<dbReference type="EMBL" id="SJPM01000001">
    <property type="protein sequence ID" value="TWU04099.1"/>
    <property type="molecule type" value="Genomic_DNA"/>
</dbReference>
<name>A0A5C6AY74_9BACT</name>
<evidence type="ECO:0000313" key="2">
    <source>
        <dbReference type="EMBL" id="TWU04099.1"/>
    </source>
</evidence>
<evidence type="ECO:0000313" key="3">
    <source>
        <dbReference type="Proteomes" id="UP000316213"/>
    </source>
</evidence>
<sequence length="226" mass="25157">MPSESPWPHTNTIAPGVDTFGHGRPKIEFQRIKAEPTQSIPAAFGEFWPRQPAAKPARPDAAQRSVEKASAHFALPTPKSKRAPIPRTFDAIRPAKRPARCDPVPVHSTRTIDWLSVGRRHGRHGLASRSPKASARQSIMPPKKASTANADASIPRGHPHMPQPRRPDRKKPRRWIGGSGAGGRKTELACSLPKQPTRRRTTRPPRLRSKCRRGKRLRVRMDANSE</sequence>